<feature type="transmembrane region" description="Helical" evidence="6">
    <location>
        <begin position="285"/>
        <end position="307"/>
    </location>
</feature>
<evidence type="ECO:0000256" key="3">
    <source>
        <dbReference type="ARBA" id="ARBA00022679"/>
    </source>
</evidence>
<dbReference type="EMBL" id="MN739493">
    <property type="protein sequence ID" value="QHT08321.1"/>
    <property type="molecule type" value="Genomic_DNA"/>
</dbReference>
<evidence type="ECO:0000256" key="1">
    <source>
        <dbReference type="ARBA" id="ARBA00004606"/>
    </source>
</evidence>
<keyword evidence="6" id="KW-1133">Transmembrane helix</keyword>
<keyword evidence="4 6" id="KW-0472">Membrane</keyword>
<dbReference type="GO" id="GO:0016020">
    <property type="term" value="C:membrane"/>
    <property type="evidence" value="ECO:0007669"/>
    <property type="project" value="UniProtKB-SubCell"/>
</dbReference>
<name>A0A6C0CVE3_9ZZZZ</name>
<dbReference type="AlphaFoldDB" id="A0A6C0CVE3"/>
<keyword evidence="2" id="KW-0328">Glycosyltransferase</keyword>
<evidence type="ECO:0000256" key="4">
    <source>
        <dbReference type="ARBA" id="ARBA00023136"/>
    </source>
</evidence>
<accession>A0A6C0CVE3</accession>
<keyword evidence="3" id="KW-0808">Transferase</keyword>
<dbReference type="InterPro" id="IPR044174">
    <property type="entry name" value="BC10-like"/>
</dbReference>
<evidence type="ECO:0000313" key="7">
    <source>
        <dbReference type="EMBL" id="QHT08321.1"/>
    </source>
</evidence>
<evidence type="ECO:0000256" key="6">
    <source>
        <dbReference type="SAM" id="Phobius"/>
    </source>
</evidence>
<sequence length="310" mass="37700">MKVALCFLISYEQVINKEHIWREWIEANKDIINVYFHYKDYSTIESEWVKKHAIPQKYIVETSYYHVVHAYFSTMHYAFLHDRNNKWFCFLTDSCVPIVSPFRFREMFFNHYNETIMNWKKAWWNIQMHKRANLRQLGEEFRLANDPWFIIKREDVQRCIIYSNKNIDIFRLICAGGLANESIFAIILYSMNVLGRVKREVTHCVDWSRMSSTTSPHIFKEGSKRDLDYINKFLKENQYTLFLRKTHIEFPDSILLSYIYEREKVSEDRVSKLKRIEYGFLFQRLFSHLIKFSLIGFILFSCYYVYIDVK</sequence>
<keyword evidence="6" id="KW-0812">Transmembrane</keyword>
<organism evidence="7">
    <name type="scientific">viral metagenome</name>
    <dbReference type="NCBI Taxonomy" id="1070528"/>
    <lineage>
        <taxon>unclassified sequences</taxon>
        <taxon>metagenomes</taxon>
        <taxon>organismal metagenomes</taxon>
    </lineage>
</organism>
<comment type="subcellular location">
    <subcellularLocation>
        <location evidence="1">Membrane</location>
        <topology evidence="1">Single-pass type II membrane protein</topology>
    </subcellularLocation>
</comment>
<evidence type="ECO:0000256" key="2">
    <source>
        <dbReference type="ARBA" id="ARBA00022676"/>
    </source>
</evidence>
<dbReference type="InterPro" id="IPR003406">
    <property type="entry name" value="Glyco_trans_14"/>
</dbReference>
<reference evidence="7" key="1">
    <citation type="journal article" date="2020" name="Nature">
        <title>Giant virus diversity and host interactions through global metagenomics.</title>
        <authorList>
            <person name="Schulz F."/>
            <person name="Roux S."/>
            <person name="Paez-Espino D."/>
            <person name="Jungbluth S."/>
            <person name="Walsh D.A."/>
            <person name="Denef V.J."/>
            <person name="McMahon K.D."/>
            <person name="Konstantinidis K.T."/>
            <person name="Eloe-Fadrosh E.A."/>
            <person name="Kyrpides N.C."/>
            <person name="Woyke T."/>
        </authorList>
    </citation>
    <scope>NUCLEOTIDE SEQUENCE</scope>
    <source>
        <strain evidence="7">GVMAG-M-3300022752-66</strain>
    </source>
</reference>
<evidence type="ECO:0008006" key="8">
    <source>
        <dbReference type="Google" id="ProtNLM"/>
    </source>
</evidence>
<dbReference type="PANTHER" id="PTHR31042">
    <property type="entry name" value="CORE-2/I-BRANCHING BETA-1,6-N-ACETYLGLUCOSAMINYLTRANSFERASE FAMILY PROTEIN-RELATED"/>
    <property type="match status" value="1"/>
</dbReference>
<keyword evidence="5" id="KW-0325">Glycoprotein</keyword>
<evidence type="ECO:0000256" key="5">
    <source>
        <dbReference type="ARBA" id="ARBA00023180"/>
    </source>
</evidence>
<dbReference type="PANTHER" id="PTHR31042:SF150">
    <property type="entry name" value="OS06G0661900 PROTEIN"/>
    <property type="match status" value="1"/>
</dbReference>
<protein>
    <recommendedName>
        <fullName evidence="8">Glycosyltransferase</fullName>
    </recommendedName>
</protein>
<dbReference type="GO" id="GO:0016757">
    <property type="term" value="F:glycosyltransferase activity"/>
    <property type="evidence" value="ECO:0007669"/>
    <property type="project" value="UniProtKB-KW"/>
</dbReference>
<proteinExistence type="predicted"/>
<dbReference type="Pfam" id="PF02485">
    <property type="entry name" value="Branch"/>
    <property type="match status" value="1"/>
</dbReference>